<gene>
    <name evidence="17" type="ORF">AA20_00685</name>
</gene>
<evidence type="ECO:0000256" key="9">
    <source>
        <dbReference type="ARBA" id="ARBA00023180"/>
    </source>
</evidence>
<evidence type="ECO:0000256" key="5">
    <source>
        <dbReference type="ARBA" id="ARBA00022525"/>
    </source>
</evidence>
<dbReference type="SUPFAM" id="SSF51445">
    <property type="entry name" value="(Trans)glycosidases"/>
    <property type="match status" value="1"/>
</dbReference>
<dbReference type="PATRIC" id="fig|1447256.3.peg.133"/>
<feature type="transmembrane region" description="Helical" evidence="16">
    <location>
        <begin position="317"/>
        <end position="334"/>
    </location>
</feature>
<feature type="transmembrane region" description="Helical" evidence="16">
    <location>
        <begin position="464"/>
        <end position="481"/>
    </location>
</feature>
<reference evidence="17 18" key="1">
    <citation type="submission" date="2014-01" db="EMBL/GenBank/DDBJ databases">
        <title>Development of a Comparative Genomic Fingerprinting Assay for High Resolution Genotyping of Arcobacter butzleri.</title>
        <authorList>
            <person name="Webb A.L."/>
            <person name="Inglis G.D."/>
            <person name="Kruczkiewicz P."/>
            <person name="Selinger L.B."/>
            <person name="Taboada E.N."/>
        </authorList>
    </citation>
    <scope>NUCLEOTIDE SEQUENCE [LARGE SCALE GENOMIC DNA]</scope>
    <source>
        <strain evidence="17 18">L348</strain>
    </source>
</reference>
<keyword evidence="10" id="KW-0119">Carbohydrate metabolism</keyword>
<feature type="transmembrane region" description="Helical" evidence="16">
    <location>
        <begin position="592"/>
        <end position="621"/>
    </location>
</feature>
<keyword evidence="12" id="KW-0624">Polysaccharide degradation</keyword>
<keyword evidence="8 16" id="KW-0472">Membrane</keyword>
<dbReference type="AlphaFoldDB" id="A0A0G9K9K9"/>
<dbReference type="EMBL" id="JAIQ01000024">
    <property type="protein sequence ID" value="KLE02470.1"/>
    <property type="molecule type" value="Genomic_DNA"/>
</dbReference>
<feature type="transmembrane region" description="Helical" evidence="16">
    <location>
        <begin position="435"/>
        <end position="452"/>
    </location>
</feature>
<evidence type="ECO:0000256" key="13">
    <source>
        <dbReference type="ARBA" id="ARBA00037649"/>
    </source>
</evidence>
<feature type="transmembrane region" description="Helical" evidence="16">
    <location>
        <begin position="377"/>
        <end position="399"/>
    </location>
</feature>
<keyword evidence="4" id="KW-0134">Cell wall</keyword>
<keyword evidence="9" id="KW-0325">Glycoprotein</keyword>
<dbReference type="Gene3D" id="3.20.20.80">
    <property type="entry name" value="Glycosidases"/>
    <property type="match status" value="1"/>
</dbReference>
<evidence type="ECO:0000313" key="17">
    <source>
        <dbReference type="EMBL" id="KLE02470.1"/>
    </source>
</evidence>
<evidence type="ECO:0000256" key="14">
    <source>
        <dbReference type="ARBA" id="ARBA00042373"/>
    </source>
</evidence>
<keyword evidence="3" id="KW-1003">Cell membrane</keyword>
<dbReference type="InterPro" id="IPR000490">
    <property type="entry name" value="Glyco_hydro_17"/>
</dbReference>
<proteinExistence type="predicted"/>
<evidence type="ECO:0000256" key="3">
    <source>
        <dbReference type="ARBA" id="ARBA00022475"/>
    </source>
</evidence>
<feature type="transmembrane region" description="Helical" evidence="16">
    <location>
        <begin position="346"/>
        <end position="365"/>
    </location>
</feature>
<keyword evidence="11" id="KW-0961">Cell wall biogenesis/degradation</keyword>
<protein>
    <recommendedName>
        <fullName evidence="15">Endo-1,3-beta-glucanase btgC</fullName>
    </recommendedName>
    <alternativeName>
        <fullName evidence="14">Laminarinase btgC</fullName>
    </alternativeName>
</protein>
<keyword evidence="6" id="KW-0732">Signal</keyword>
<dbReference type="PROSITE" id="PS00587">
    <property type="entry name" value="GLYCOSYL_HYDROL_F17"/>
    <property type="match status" value="1"/>
</dbReference>
<comment type="caution">
    <text evidence="17">The sequence shown here is derived from an EMBL/GenBank/DDBJ whole genome shotgun (WGS) entry which is preliminary data.</text>
</comment>
<evidence type="ECO:0000256" key="2">
    <source>
        <dbReference type="ARBA" id="ARBA00004236"/>
    </source>
</evidence>
<name>A0A0G9K9K9_9BACT</name>
<keyword evidence="16" id="KW-1133">Transmembrane helix</keyword>
<organism evidence="17 18">
    <name type="scientific">Aliarcobacter butzleri L348</name>
    <dbReference type="NCBI Taxonomy" id="1447256"/>
    <lineage>
        <taxon>Bacteria</taxon>
        <taxon>Pseudomonadati</taxon>
        <taxon>Campylobacterota</taxon>
        <taxon>Epsilonproteobacteria</taxon>
        <taxon>Campylobacterales</taxon>
        <taxon>Arcobacteraceae</taxon>
        <taxon>Aliarcobacter</taxon>
    </lineage>
</organism>
<evidence type="ECO:0000256" key="8">
    <source>
        <dbReference type="ARBA" id="ARBA00023136"/>
    </source>
</evidence>
<dbReference type="GO" id="GO:0005886">
    <property type="term" value="C:plasma membrane"/>
    <property type="evidence" value="ECO:0007669"/>
    <property type="project" value="UniProtKB-SubCell"/>
</dbReference>
<keyword evidence="7 17" id="KW-0378">Hydrolase</keyword>
<dbReference type="GO" id="GO:0071555">
    <property type="term" value="P:cell wall organization"/>
    <property type="evidence" value="ECO:0007669"/>
    <property type="project" value="UniProtKB-KW"/>
</dbReference>
<dbReference type="PANTHER" id="PTHR16631">
    <property type="entry name" value="GLUCAN 1,3-BETA-GLUCOSIDASE"/>
    <property type="match status" value="1"/>
</dbReference>
<dbReference type="Proteomes" id="UP000035514">
    <property type="component" value="Unassembled WGS sequence"/>
</dbReference>
<evidence type="ECO:0000256" key="10">
    <source>
        <dbReference type="ARBA" id="ARBA00023277"/>
    </source>
</evidence>
<evidence type="ECO:0000256" key="11">
    <source>
        <dbReference type="ARBA" id="ARBA00023316"/>
    </source>
</evidence>
<dbReference type="GO" id="GO:0004553">
    <property type="term" value="F:hydrolase activity, hydrolyzing O-glycosyl compounds"/>
    <property type="evidence" value="ECO:0007669"/>
    <property type="project" value="InterPro"/>
</dbReference>
<dbReference type="GO" id="GO:0000272">
    <property type="term" value="P:polysaccharide catabolic process"/>
    <property type="evidence" value="ECO:0007669"/>
    <property type="project" value="UniProtKB-KW"/>
</dbReference>
<keyword evidence="5" id="KW-0964">Secreted</keyword>
<feature type="transmembrane region" description="Helical" evidence="16">
    <location>
        <begin position="567"/>
        <end position="585"/>
    </location>
</feature>
<evidence type="ECO:0000256" key="15">
    <source>
        <dbReference type="ARBA" id="ARBA00043078"/>
    </source>
</evidence>
<evidence type="ECO:0000256" key="1">
    <source>
        <dbReference type="ARBA" id="ARBA00004191"/>
    </source>
</evidence>
<sequence>MRNKVFLTFLSALSVLFFWHYVGTKVILKDDSSKSFSKLQCVSYAPFTKDESPYSFEKGLVLKEENIRKDLELFSKYTNCIRTYSTVGLELIPKVAKELNMQMLMGAWIGKSDKDARKEVDTLIQLATEYKDIVKAVIVGNEVLLRGDSSEQRLHDFIVEVKTALPDTPVTYADVWEYWLKYPKIKEVTDFVTIHILPYWEDDPQNIHDSIEHLANVRMEVEKELGTSNILIGETGWPSEGRAREDAMPSKINQAMFVRDFVKLANEKNWNYNIIEAVDQPWKRVNEGAVGGFWGLFDKDRGDKSVFKGDVSNFPNYTYLAFGSLFLVLGFSYAMLRKKVFSMTKIATFTIINTIFAILFMLQVEQYHVITRNFFEFIWAILLLGTQIFVYYFMLAYILRKKQSDVIPSMFFYASAFFAFIMTTNLAFNGRYENFEIYGFIILAISFLWLYIPRFSQLQFGKFEKLLSLVLVINTIIVFYNETSLNIFSNIWVILSLIFAFILYKGTTKEIKITDLKEIVVYTLVFAIGVYLFKIGFVSNKALANACNIDSKGIACGIKDFMGHSIYFGYVGFVSLIISIIALVVNTKKASLIALFFAVASTILSNTFLGAVSFIIVAYILTKENKKLV</sequence>
<evidence type="ECO:0000256" key="6">
    <source>
        <dbReference type="ARBA" id="ARBA00022729"/>
    </source>
</evidence>
<dbReference type="RefSeq" id="WP_046996004.1">
    <property type="nucleotide sequence ID" value="NZ_JAIQ01000024.1"/>
</dbReference>
<dbReference type="PANTHER" id="PTHR16631:SF17">
    <property type="entry name" value="GLUCAN ENDO-1,3-BETA-GLUCOSIDASE BTGC"/>
    <property type="match status" value="1"/>
</dbReference>
<accession>A0A0G9K9K9</accession>
<evidence type="ECO:0000256" key="16">
    <source>
        <dbReference type="SAM" id="Phobius"/>
    </source>
</evidence>
<comment type="subcellular location">
    <subcellularLocation>
        <location evidence="2">Cell membrane</location>
    </subcellularLocation>
    <subcellularLocation>
        <location evidence="1">Secreted</location>
        <location evidence="1">Cell wall</location>
    </subcellularLocation>
</comment>
<dbReference type="InterPro" id="IPR017853">
    <property type="entry name" value="GH"/>
</dbReference>
<feature type="transmembrane region" description="Helical" evidence="16">
    <location>
        <begin position="487"/>
        <end position="507"/>
    </location>
</feature>
<evidence type="ECO:0000256" key="7">
    <source>
        <dbReference type="ARBA" id="ARBA00022801"/>
    </source>
</evidence>
<comment type="function">
    <text evidence="13">Glucanases play a role in cell expansion during growth, in cell-cell fusion during mating, and in spore release during sporulation. This enzyme may be involved in beta-glucan degradation. Active on laminarin and lichenan.</text>
</comment>
<feature type="transmembrane region" description="Helical" evidence="16">
    <location>
        <begin position="519"/>
        <end position="538"/>
    </location>
</feature>
<dbReference type="InterPro" id="IPR050732">
    <property type="entry name" value="Beta-glucan_modifiers"/>
</dbReference>
<evidence type="ECO:0000256" key="4">
    <source>
        <dbReference type="ARBA" id="ARBA00022512"/>
    </source>
</evidence>
<evidence type="ECO:0000313" key="18">
    <source>
        <dbReference type="Proteomes" id="UP000035514"/>
    </source>
</evidence>
<keyword evidence="16" id="KW-0812">Transmembrane</keyword>
<feature type="transmembrane region" description="Helical" evidence="16">
    <location>
        <begin position="411"/>
        <end position="429"/>
    </location>
</feature>
<evidence type="ECO:0000256" key="12">
    <source>
        <dbReference type="ARBA" id="ARBA00023326"/>
    </source>
</evidence>